<reference evidence="8" key="2">
    <citation type="submission" date="2025-08" db="UniProtKB">
        <authorList>
            <consortium name="Ensembl"/>
        </authorList>
    </citation>
    <scope>IDENTIFICATION</scope>
</reference>
<dbReference type="Gene3D" id="1.20.1250.20">
    <property type="entry name" value="MFS general substrate transporter like domains"/>
    <property type="match status" value="1"/>
</dbReference>
<evidence type="ECO:0000313" key="9">
    <source>
        <dbReference type="Proteomes" id="UP000008672"/>
    </source>
</evidence>
<feature type="transmembrane region" description="Helical" evidence="6">
    <location>
        <begin position="435"/>
        <end position="456"/>
    </location>
</feature>
<feature type="transmembrane region" description="Helical" evidence="6">
    <location>
        <begin position="463"/>
        <end position="482"/>
    </location>
</feature>
<dbReference type="GO" id="GO:0022857">
    <property type="term" value="F:transmembrane transporter activity"/>
    <property type="evidence" value="ECO:0007669"/>
    <property type="project" value="InterPro"/>
</dbReference>
<feature type="transmembrane region" description="Helical" evidence="6">
    <location>
        <begin position="168"/>
        <end position="186"/>
    </location>
</feature>
<feature type="transmembrane region" description="Helical" evidence="6">
    <location>
        <begin position="192"/>
        <end position="214"/>
    </location>
</feature>
<feature type="transmembrane region" description="Helical" evidence="6">
    <location>
        <begin position="494"/>
        <end position="515"/>
    </location>
</feature>
<evidence type="ECO:0000256" key="6">
    <source>
        <dbReference type="SAM" id="Phobius"/>
    </source>
</evidence>
<reference evidence="9" key="1">
    <citation type="submission" date="2011-08" db="EMBL/GenBank/DDBJ databases">
        <title>The draft genome of Latimeria chalumnae.</title>
        <authorList>
            <person name="Di Palma F."/>
            <person name="Alfoldi J."/>
            <person name="Johnson J."/>
            <person name="Berlin A."/>
            <person name="Gnerre S."/>
            <person name="Jaffe D."/>
            <person name="MacCallum I."/>
            <person name="Young S."/>
            <person name="Walker B.J."/>
            <person name="Lander E."/>
            <person name="Lindblad-Toh K."/>
        </authorList>
    </citation>
    <scope>NUCLEOTIDE SEQUENCE [LARGE SCALE GENOMIC DNA]</scope>
    <source>
        <strain evidence="9">Wild caught</strain>
    </source>
</reference>
<dbReference type="Ensembl" id="ENSLACT00000010265.1">
    <property type="protein sequence ID" value="ENSLACP00000010188.1"/>
    <property type="gene ID" value="ENSLACG00000008980.1"/>
</dbReference>
<feature type="transmembrane region" description="Helical" evidence="6">
    <location>
        <begin position="381"/>
        <end position="400"/>
    </location>
</feature>
<dbReference type="EMBL" id="AFYH01116937">
    <property type="status" value="NOT_ANNOTATED_CDS"/>
    <property type="molecule type" value="Genomic_DNA"/>
</dbReference>
<evidence type="ECO:0000256" key="3">
    <source>
        <dbReference type="ARBA" id="ARBA00022989"/>
    </source>
</evidence>
<dbReference type="OMA" id="ASWVPCI"/>
<dbReference type="Proteomes" id="UP000008672">
    <property type="component" value="Unassembled WGS sequence"/>
</dbReference>
<feature type="compositionally biased region" description="Basic and acidic residues" evidence="5">
    <location>
        <begin position="590"/>
        <end position="600"/>
    </location>
</feature>
<dbReference type="STRING" id="7897.ENSLACP00000010188"/>
<dbReference type="PANTHER" id="PTHR24064">
    <property type="entry name" value="SOLUTE CARRIER FAMILY 22 MEMBER"/>
    <property type="match status" value="1"/>
</dbReference>
<feature type="domain" description="Major facilitator superfamily (MFS) profile" evidence="7">
    <location>
        <begin position="100"/>
        <end position="520"/>
    </location>
</feature>
<feature type="transmembrane region" description="Helical" evidence="6">
    <location>
        <begin position="20"/>
        <end position="37"/>
    </location>
</feature>
<protein>
    <submittedName>
        <fullName evidence="8">Solute carrier family 22 member 31</fullName>
    </submittedName>
</protein>
<dbReference type="eggNOG" id="KOG0255">
    <property type="taxonomic scope" value="Eukaryota"/>
</dbReference>
<feature type="region of interest" description="Disordered" evidence="5">
    <location>
        <begin position="575"/>
        <end position="600"/>
    </location>
</feature>
<reference evidence="8" key="3">
    <citation type="submission" date="2025-09" db="UniProtKB">
        <authorList>
            <consortium name="Ensembl"/>
        </authorList>
    </citation>
    <scope>IDENTIFICATION</scope>
</reference>
<feature type="transmembrane region" description="Helical" evidence="6">
    <location>
        <begin position="254"/>
        <end position="272"/>
    </location>
</feature>
<feature type="transmembrane region" description="Helical" evidence="6">
    <location>
        <begin position="407"/>
        <end position="429"/>
    </location>
</feature>
<feature type="transmembrane region" description="Helical" evidence="6">
    <location>
        <begin position="226"/>
        <end position="248"/>
    </location>
</feature>
<dbReference type="InterPro" id="IPR020846">
    <property type="entry name" value="MFS_dom"/>
</dbReference>
<keyword evidence="3 6" id="KW-1133">Transmembrane helix</keyword>
<evidence type="ECO:0000259" key="7">
    <source>
        <dbReference type="PROSITE" id="PS50850"/>
    </source>
</evidence>
<dbReference type="EMBL" id="AFYH01116941">
    <property type="status" value="NOT_ANNOTATED_CDS"/>
    <property type="molecule type" value="Genomic_DNA"/>
</dbReference>
<dbReference type="CDD" id="cd17443">
    <property type="entry name" value="MFS_SLC22A31"/>
    <property type="match status" value="1"/>
</dbReference>
<dbReference type="PROSITE" id="PS50850">
    <property type="entry name" value="MFS"/>
    <property type="match status" value="1"/>
</dbReference>
<keyword evidence="2 6" id="KW-0812">Transmembrane</keyword>
<sequence>MEFDSRVLLRIGGFGRYNRLVAGLSWMATMAVSFNLLSEDFYTGQPSHHCRPDPQLLPGNLSGAQLLNVSLPWNPELGGWSRCLLYSYTGQQSRESESGFALPNRTVPCTRGWQYSAVAGLESNLVSEWNLVCNDSWRVPLEKVSYMIGWIGGFIVFGSASDRFGRRTLFVLCLFFAILLGVGVALSQSPIMFLLMRMFQGMTLAGVFLSVYIIRLELCDPAHRLMIVMLAGLFSVAGGLLLPGLAAMSRGWRILQGVVTLPLLLLLTYWCFPSGFPESPRWLLATRQVKKCRKVLQLFAERNGENPEDEIYSRDGLFTEIDSLCEGRPLPRYYTVWDIVTTRAVWRNSLILGFTAFIGGGIQYCFAQNLFGFWTSFYPPYFLQTILGGLSCIFLCLTVNRCGRRGILLLTTIVTGISSLLLLALTQYLHDGLVLVLSILGILASHAVSMLSMFFAAEVLPTVVRGAGLGLIMAAGVLGRAAGPIMDIHNKRGFFLHHVVFASFAVLSVLSIMLLPESKRKPLPDSLKDGEVQRRPPLFLSRHKDELPLLHNAKMREDYNPENYSRLVTATKKMLSRENTPLKGAQCLEEESHGEENEEA</sequence>
<dbReference type="FunCoup" id="H3AKL7">
    <property type="interactions" value="2"/>
</dbReference>
<feature type="transmembrane region" description="Helical" evidence="6">
    <location>
        <begin position="144"/>
        <end position="161"/>
    </location>
</feature>
<gene>
    <name evidence="8" type="primary">SLC22A31</name>
</gene>
<dbReference type="HOGENOM" id="CLU_001265_33_6_1"/>
<dbReference type="GO" id="GO:0016020">
    <property type="term" value="C:membrane"/>
    <property type="evidence" value="ECO:0007669"/>
    <property type="project" value="UniProtKB-SubCell"/>
</dbReference>
<organism evidence="8 9">
    <name type="scientific">Latimeria chalumnae</name>
    <name type="common">Coelacanth</name>
    <dbReference type="NCBI Taxonomy" id="7897"/>
    <lineage>
        <taxon>Eukaryota</taxon>
        <taxon>Metazoa</taxon>
        <taxon>Chordata</taxon>
        <taxon>Craniata</taxon>
        <taxon>Vertebrata</taxon>
        <taxon>Euteleostomi</taxon>
        <taxon>Coelacanthiformes</taxon>
        <taxon>Coelacanthidae</taxon>
        <taxon>Latimeria</taxon>
    </lineage>
</organism>
<dbReference type="GeneTree" id="ENSGT00940000162670"/>
<dbReference type="InterPro" id="IPR036259">
    <property type="entry name" value="MFS_trans_sf"/>
</dbReference>
<keyword evidence="9" id="KW-1185">Reference proteome</keyword>
<dbReference type="EMBL" id="AFYH01116943">
    <property type="status" value="NOT_ANNOTATED_CDS"/>
    <property type="molecule type" value="Genomic_DNA"/>
</dbReference>
<dbReference type="InParanoid" id="H3AKL7"/>
<dbReference type="Bgee" id="ENSLACG00000008980">
    <property type="expression patterns" value="Expressed in pelvic fin and 2 other cell types or tissues"/>
</dbReference>
<dbReference type="EMBL" id="AFYH01116936">
    <property type="status" value="NOT_ANNOTATED_CDS"/>
    <property type="molecule type" value="Genomic_DNA"/>
</dbReference>
<accession>H3AKL7</accession>
<dbReference type="EMBL" id="AFYH01116940">
    <property type="status" value="NOT_ANNOTATED_CDS"/>
    <property type="molecule type" value="Genomic_DNA"/>
</dbReference>
<dbReference type="Pfam" id="PF00083">
    <property type="entry name" value="Sugar_tr"/>
    <property type="match status" value="1"/>
</dbReference>
<comment type="subcellular location">
    <subcellularLocation>
        <location evidence="1">Membrane</location>
        <topology evidence="1">Multi-pass membrane protein</topology>
    </subcellularLocation>
</comment>
<keyword evidence="4 6" id="KW-0472">Membrane</keyword>
<evidence type="ECO:0000256" key="5">
    <source>
        <dbReference type="SAM" id="MobiDB-lite"/>
    </source>
</evidence>
<dbReference type="EMBL" id="AFYH01116942">
    <property type="status" value="NOT_ANNOTATED_CDS"/>
    <property type="molecule type" value="Genomic_DNA"/>
</dbReference>
<evidence type="ECO:0000256" key="1">
    <source>
        <dbReference type="ARBA" id="ARBA00004141"/>
    </source>
</evidence>
<evidence type="ECO:0000256" key="2">
    <source>
        <dbReference type="ARBA" id="ARBA00022692"/>
    </source>
</evidence>
<dbReference type="AlphaFoldDB" id="H3AKL7"/>
<dbReference type="EMBL" id="AFYH01116944">
    <property type="status" value="NOT_ANNOTATED_CDS"/>
    <property type="molecule type" value="Genomic_DNA"/>
</dbReference>
<feature type="transmembrane region" description="Helical" evidence="6">
    <location>
        <begin position="350"/>
        <end position="375"/>
    </location>
</feature>
<dbReference type="EMBL" id="AFYH01116945">
    <property type="status" value="NOT_ANNOTATED_CDS"/>
    <property type="molecule type" value="Genomic_DNA"/>
</dbReference>
<dbReference type="InterPro" id="IPR005828">
    <property type="entry name" value="MFS_sugar_transport-like"/>
</dbReference>
<proteinExistence type="predicted"/>
<evidence type="ECO:0000313" key="8">
    <source>
        <dbReference type="Ensembl" id="ENSLACP00000010188.1"/>
    </source>
</evidence>
<dbReference type="EMBL" id="AFYH01116938">
    <property type="status" value="NOT_ANNOTATED_CDS"/>
    <property type="molecule type" value="Genomic_DNA"/>
</dbReference>
<dbReference type="SUPFAM" id="SSF103473">
    <property type="entry name" value="MFS general substrate transporter"/>
    <property type="match status" value="1"/>
</dbReference>
<name>H3AKL7_LATCH</name>
<evidence type="ECO:0000256" key="4">
    <source>
        <dbReference type="ARBA" id="ARBA00023136"/>
    </source>
</evidence>
<dbReference type="EMBL" id="AFYH01116939">
    <property type="status" value="NOT_ANNOTATED_CDS"/>
    <property type="molecule type" value="Genomic_DNA"/>
</dbReference>